<dbReference type="AlphaFoldDB" id="A0A1G2DGY8"/>
<feature type="transmembrane region" description="Helical" evidence="7">
    <location>
        <begin position="86"/>
        <end position="108"/>
    </location>
</feature>
<reference evidence="9 10" key="1">
    <citation type="journal article" date="2016" name="Nat. Commun.">
        <title>Thousands of microbial genomes shed light on interconnected biogeochemical processes in an aquifer system.</title>
        <authorList>
            <person name="Anantharaman K."/>
            <person name="Brown C.T."/>
            <person name="Hug L.A."/>
            <person name="Sharon I."/>
            <person name="Castelle C.J."/>
            <person name="Probst A.J."/>
            <person name="Thomas B.C."/>
            <person name="Singh A."/>
            <person name="Wilkins M.J."/>
            <person name="Karaoz U."/>
            <person name="Brodie E.L."/>
            <person name="Williams K.H."/>
            <person name="Hubbard S.S."/>
            <person name="Banfield J.F."/>
        </authorList>
    </citation>
    <scope>NUCLEOTIDE SEQUENCE [LARGE SCALE GENOMIC DNA]</scope>
</reference>
<dbReference type="GO" id="GO:0017004">
    <property type="term" value="P:cytochrome complex assembly"/>
    <property type="evidence" value="ECO:0007669"/>
    <property type="project" value="InterPro"/>
</dbReference>
<keyword evidence="3 7" id="KW-0812">Transmembrane</keyword>
<keyword evidence="6" id="KW-0175">Coiled coil</keyword>
<proteinExistence type="inferred from homology"/>
<feature type="domain" description="Cytochrome C biogenesis protein transmembrane" evidence="8">
    <location>
        <begin position="52"/>
        <end position="228"/>
    </location>
</feature>
<keyword evidence="5 7" id="KW-0472">Membrane</keyword>
<feature type="coiled-coil region" evidence="6">
    <location>
        <begin position="353"/>
        <end position="405"/>
    </location>
</feature>
<dbReference type="InterPro" id="IPR003834">
    <property type="entry name" value="Cyt_c_assmbl_TM_dom"/>
</dbReference>
<feature type="transmembrane region" description="Helical" evidence="7">
    <location>
        <begin position="128"/>
        <end position="148"/>
    </location>
</feature>
<organism evidence="9 10">
    <name type="scientific">Candidatus Lloydbacteria bacterium RIFCSPHIGHO2_02_FULL_54_17</name>
    <dbReference type="NCBI Taxonomy" id="1798664"/>
    <lineage>
        <taxon>Bacteria</taxon>
        <taxon>Candidatus Lloydiibacteriota</taxon>
    </lineage>
</organism>
<accession>A0A1G2DGY8</accession>
<evidence type="ECO:0000256" key="3">
    <source>
        <dbReference type="ARBA" id="ARBA00022692"/>
    </source>
</evidence>
<comment type="similarity">
    <text evidence="2">Belongs to the DsbD family.</text>
</comment>
<feature type="transmembrane region" description="Helical" evidence="7">
    <location>
        <begin position="252"/>
        <end position="272"/>
    </location>
</feature>
<dbReference type="GO" id="GO:0016020">
    <property type="term" value="C:membrane"/>
    <property type="evidence" value="ECO:0007669"/>
    <property type="project" value="UniProtKB-SubCell"/>
</dbReference>
<gene>
    <name evidence="9" type="ORF">A3C93_01040</name>
</gene>
<evidence type="ECO:0000256" key="7">
    <source>
        <dbReference type="SAM" id="Phobius"/>
    </source>
</evidence>
<feature type="transmembrane region" description="Helical" evidence="7">
    <location>
        <begin position="169"/>
        <end position="195"/>
    </location>
</feature>
<dbReference type="Pfam" id="PF02683">
    <property type="entry name" value="DsbD_TM"/>
    <property type="match status" value="1"/>
</dbReference>
<evidence type="ECO:0000313" key="9">
    <source>
        <dbReference type="EMBL" id="OGZ12927.1"/>
    </source>
</evidence>
<dbReference type="PANTHER" id="PTHR31272">
    <property type="entry name" value="CYTOCHROME C-TYPE BIOGENESIS PROTEIN HI_1454-RELATED"/>
    <property type="match status" value="1"/>
</dbReference>
<evidence type="ECO:0000256" key="2">
    <source>
        <dbReference type="ARBA" id="ARBA00006143"/>
    </source>
</evidence>
<feature type="transmembrane region" description="Helical" evidence="7">
    <location>
        <begin position="12"/>
        <end position="35"/>
    </location>
</feature>
<dbReference type="InterPro" id="IPR051790">
    <property type="entry name" value="Cytochrome_c-biogenesis_DsbD"/>
</dbReference>
<feature type="transmembrane region" description="Helical" evidence="7">
    <location>
        <begin position="215"/>
        <end position="240"/>
    </location>
</feature>
<name>A0A1G2DGY8_9BACT</name>
<keyword evidence="4 7" id="KW-1133">Transmembrane helix</keyword>
<protein>
    <recommendedName>
        <fullName evidence="8">Cytochrome C biogenesis protein transmembrane domain-containing protein</fullName>
    </recommendedName>
</protein>
<feature type="transmembrane region" description="Helical" evidence="7">
    <location>
        <begin position="47"/>
        <end position="74"/>
    </location>
</feature>
<comment type="subcellular location">
    <subcellularLocation>
        <location evidence="1">Membrane</location>
        <topology evidence="1">Multi-pass membrane protein</topology>
    </subcellularLocation>
</comment>
<evidence type="ECO:0000256" key="6">
    <source>
        <dbReference type="SAM" id="Coils"/>
    </source>
</evidence>
<evidence type="ECO:0000313" key="10">
    <source>
        <dbReference type="Proteomes" id="UP000178636"/>
    </source>
</evidence>
<evidence type="ECO:0000256" key="1">
    <source>
        <dbReference type="ARBA" id="ARBA00004141"/>
    </source>
</evidence>
<comment type="caution">
    <text evidence="9">The sequence shown here is derived from an EMBL/GenBank/DDBJ whole genome shotgun (WGS) entry which is preliminary data.</text>
</comment>
<evidence type="ECO:0000256" key="5">
    <source>
        <dbReference type="ARBA" id="ARBA00023136"/>
    </source>
</evidence>
<evidence type="ECO:0000259" key="8">
    <source>
        <dbReference type="Pfam" id="PF02683"/>
    </source>
</evidence>
<dbReference type="Proteomes" id="UP000178636">
    <property type="component" value="Unassembled WGS sequence"/>
</dbReference>
<dbReference type="PANTHER" id="PTHR31272:SF9">
    <property type="entry name" value="BLL1027 PROTEIN"/>
    <property type="match status" value="1"/>
</dbReference>
<sequence>MEQTSAGKLKALIAIAILVLAVVIGMGLFWFLFLAPQVGADAQLGRLGWYLFSFAAGLTMIVLPCTLPLAFVIVPLSMGRGVVKGLGMALSFGAGVALMLSLYGVVVALLGRAGIDFLGAGGEDVKNWVYFVAGIFAYLFALGEIGLLKVRMPSYTGSAPDFIQKRKDYVKAFLLGVFLGNIGIGCPHPATPLILIEIAQAGDVFYGWTLFLTHAIGRVLPLVLLALMGILGVNGLNWLIARKDRIERATGWAMVFVAGFILTLGLFSHDWWVNSGQHNMLEKITQEQWFTGRINAQLATEVPHSHGIQEGAGVFGQPLHWGNWFLILLWVIPFWWFYLREKKRVLGTPALRIQKIEQQMARMEEERRGLEVALHIPEGEQGNRIKELEAQVDGLVKERAAIEGATHYGPEGGLRDAATQKYEEDLLHLRRNWYLTLTALLIAVFYVFLPFWFMNFKGLEGHGDAPAAGMGSVTKVSDAIKAIDASGASQPVFDESMPHTH</sequence>
<dbReference type="EMBL" id="MHLO01000011">
    <property type="protein sequence ID" value="OGZ12927.1"/>
    <property type="molecule type" value="Genomic_DNA"/>
</dbReference>
<dbReference type="STRING" id="1798664.A3C93_01040"/>
<feature type="transmembrane region" description="Helical" evidence="7">
    <location>
        <begin position="433"/>
        <end position="453"/>
    </location>
</feature>
<feature type="transmembrane region" description="Helical" evidence="7">
    <location>
        <begin position="321"/>
        <end position="339"/>
    </location>
</feature>
<evidence type="ECO:0000256" key="4">
    <source>
        <dbReference type="ARBA" id="ARBA00022989"/>
    </source>
</evidence>